<keyword evidence="3" id="KW-1185">Reference proteome</keyword>
<sequence>MEIIDRYIYAVTHRFPELQRKEIKRELQGLIEDMLEERVQSDEPTEKEVESVLHELGHPASLANQYRGYDRYVISPLMFDSYVITIKIVLLSILAALTVVFAIDVILEPMGILQQFIEYLVSLINVGAQGFAWVTIIFALVDLKQRSNQKEATKAKEWKLSELPQIPDENATIKRSDPIGSLIFTVLFTIVLLYSSELLGVWRFTDGQRLVIPFLDGSVFQKYAPLVWGIAIISILKDCVRMILRKRNGKMLVFHTVVSVIAFALVSIILTDAQIWNPDFIQQLQSVGLLTASGEDYNTVVSIWEGATEGMLLIAGLFVVLDVLSETSKWYKGRAAAGKTTARKAS</sequence>
<reference evidence="2 3" key="1">
    <citation type="submission" date="2019-03" db="EMBL/GenBank/DDBJ databases">
        <title>Genomic Encyclopedia of Type Strains, Phase IV (KMG-IV): sequencing the most valuable type-strain genomes for metagenomic binning, comparative biology and taxonomic classification.</title>
        <authorList>
            <person name="Goeker M."/>
        </authorList>
    </citation>
    <scope>NUCLEOTIDE SEQUENCE [LARGE SCALE GENOMIC DNA]</scope>
    <source>
        <strain evidence="2 3">DSM 28697</strain>
    </source>
</reference>
<dbReference type="EMBL" id="SNYJ01000007">
    <property type="protein sequence ID" value="TDQ39789.1"/>
    <property type="molecule type" value="Genomic_DNA"/>
</dbReference>
<feature type="transmembrane region" description="Helical" evidence="1">
    <location>
        <begin position="223"/>
        <end position="240"/>
    </location>
</feature>
<dbReference type="RefSeq" id="WP_133580462.1">
    <property type="nucleotide sequence ID" value="NZ_SNYJ01000007.1"/>
</dbReference>
<keyword evidence="1" id="KW-0812">Transmembrane</keyword>
<feature type="transmembrane region" description="Helical" evidence="1">
    <location>
        <begin position="88"/>
        <end position="107"/>
    </location>
</feature>
<dbReference type="OrthoDB" id="116789at2"/>
<feature type="transmembrane region" description="Helical" evidence="1">
    <location>
        <begin position="182"/>
        <end position="203"/>
    </location>
</feature>
<accession>A0A4R6U5A7</accession>
<protein>
    <submittedName>
        <fullName evidence="2">Uncharacterized protein</fullName>
    </submittedName>
</protein>
<dbReference type="Proteomes" id="UP000295632">
    <property type="component" value="Unassembled WGS sequence"/>
</dbReference>
<gene>
    <name evidence="2" type="ORF">EV213_107156</name>
</gene>
<evidence type="ECO:0000313" key="3">
    <source>
        <dbReference type="Proteomes" id="UP000295632"/>
    </source>
</evidence>
<keyword evidence="1" id="KW-1133">Transmembrane helix</keyword>
<proteinExistence type="predicted"/>
<feature type="transmembrane region" description="Helical" evidence="1">
    <location>
        <begin position="252"/>
        <end position="270"/>
    </location>
</feature>
<feature type="transmembrane region" description="Helical" evidence="1">
    <location>
        <begin position="119"/>
        <end position="141"/>
    </location>
</feature>
<evidence type="ECO:0000313" key="2">
    <source>
        <dbReference type="EMBL" id="TDQ39789.1"/>
    </source>
</evidence>
<comment type="caution">
    <text evidence="2">The sequence shown here is derived from an EMBL/GenBank/DDBJ whole genome shotgun (WGS) entry which is preliminary data.</text>
</comment>
<evidence type="ECO:0000256" key="1">
    <source>
        <dbReference type="SAM" id="Phobius"/>
    </source>
</evidence>
<name>A0A4R6U5A7_9BACI</name>
<feature type="transmembrane region" description="Helical" evidence="1">
    <location>
        <begin position="303"/>
        <end position="324"/>
    </location>
</feature>
<organism evidence="2 3">
    <name type="scientific">Aureibacillus halotolerans</name>
    <dbReference type="NCBI Taxonomy" id="1508390"/>
    <lineage>
        <taxon>Bacteria</taxon>
        <taxon>Bacillati</taxon>
        <taxon>Bacillota</taxon>
        <taxon>Bacilli</taxon>
        <taxon>Bacillales</taxon>
        <taxon>Bacillaceae</taxon>
        <taxon>Aureibacillus</taxon>
    </lineage>
</organism>
<dbReference type="AlphaFoldDB" id="A0A4R6U5A7"/>
<keyword evidence="1" id="KW-0472">Membrane</keyword>